<organism evidence="9 10">
    <name type="scientific">Salinisphaera shabanensis E1L3A</name>
    <dbReference type="NCBI Taxonomy" id="1033802"/>
    <lineage>
        <taxon>Bacteria</taxon>
        <taxon>Pseudomonadati</taxon>
        <taxon>Pseudomonadota</taxon>
        <taxon>Gammaproteobacteria</taxon>
        <taxon>Salinisphaerales</taxon>
        <taxon>Salinisphaeraceae</taxon>
        <taxon>Salinisphaera</taxon>
    </lineage>
</organism>
<keyword evidence="10" id="KW-1185">Reference proteome</keyword>
<dbReference type="InterPro" id="IPR029510">
    <property type="entry name" value="Ald_DH_CS_GLU"/>
</dbReference>
<dbReference type="GO" id="GO:0006081">
    <property type="term" value="P:aldehyde metabolic process"/>
    <property type="evidence" value="ECO:0007669"/>
    <property type="project" value="InterPro"/>
</dbReference>
<dbReference type="PIRSF" id="PIRSF036492">
    <property type="entry name" value="ALDH"/>
    <property type="match status" value="1"/>
</dbReference>
<reference evidence="9 10" key="2">
    <citation type="journal article" date="2013" name="PLoS ONE">
        <title>INDIGO - INtegrated Data Warehouse of MIcrobial GenOmes with Examples from the Red Sea Extremophiles.</title>
        <authorList>
            <person name="Alam I."/>
            <person name="Antunes A."/>
            <person name="Kamau A.A."/>
            <person name="Ba Alawi W."/>
            <person name="Kalkatawi M."/>
            <person name="Stingl U."/>
            <person name="Bajic V.B."/>
        </authorList>
    </citation>
    <scope>NUCLEOTIDE SEQUENCE [LARGE SCALE GENOMIC DNA]</scope>
    <source>
        <strain evidence="9 10">E1L3A</strain>
    </source>
</reference>
<dbReference type="Pfam" id="PF00171">
    <property type="entry name" value="Aldedh"/>
    <property type="match status" value="1"/>
</dbReference>
<dbReference type="PROSITE" id="PS00070">
    <property type="entry name" value="ALDEHYDE_DEHYDR_CYS"/>
    <property type="match status" value="1"/>
</dbReference>
<evidence type="ECO:0000256" key="6">
    <source>
        <dbReference type="PROSITE-ProRule" id="PRU10007"/>
    </source>
</evidence>
<dbReference type="PANTHER" id="PTHR43570">
    <property type="entry name" value="ALDEHYDE DEHYDROGENASE"/>
    <property type="match status" value="1"/>
</dbReference>
<evidence type="ECO:0000256" key="2">
    <source>
        <dbReference type="ARBA" id="ARBA00023002"/>
    </source>
</evidence>
<dbReference type="eggNOG" id="COG1012">
    <property type="taxonomic scope" value="Bacteria"/>
</dbReference>
<dbReference type="InterPro" id="IPR016163">
    <property type="entry name" value="Ald_DH_C"/>
</dbReference>
<dbReference type="RefSeq" id="WP_006914841.1">
    <property type="nucleotide sequence ID" value="NZ_AFNV02000011.1"/>
</dbReference>
<gene>
    <name evidence="9" type="primary">putA</name>
    <name evidence="9" type="ORF">SSPSH_001853</name>
</gene>
<name>U2FTC3_9GAMM</name>
<evidence type="ECO:0000313" key="10">
    <source>
        <dbReference type="Proteomes" id="UP000006242"/>
    </source>
</evidence>
<evidence type="ECO:0000259" key="8">
    <source>
        <dbReference type="Pfam" id="PF00171"/>
    </source>
</evidence>
<dbReference type="InterPro" id="IPR016160">
    <property type="entry name" value="Ald_DH_CS_CYS"/>
</dbReference>
<reference evidence="9 10" key="1">
    <citation type="journal article" date="2011" name="J. Bacteriol.">
        <title>Genome sequence of Salinisphaera shabanensis, a gammaproteobacterium from the harsh, variable environment of the brine-seawater interface of the Shaban Deep in the Red Sea.</title>
        <authorList>
            <person name="Antunes A."/>
            <person name="Alam I."/>
            <person name="Bajic V.B."/>
            <person name="Stingl U."/>
        </authorList>
    </citation>
    <scope>NUCLEOTIDE SEQUENCE [LARGE SCALE GENOMIC DNA]</scope>
    <source>
        <strain evidence="9 10">E1L3A</strain>
    </source>
</reference>
<dbReference type="InterPro" id="IPR016162">
    <property type="entry name" value="Ald_DH_N"/>
</dbReference>
<proteinExistence type="inferred from homology"/>
<dbReference type="CDD" id="cd07134">
    <property type="entry name" value="ALDH_AlkH-like"/>
    <property type="match status" value="1"/>
</dbReference>
<keyword evidence="3" id="KW-0520">NAD</keyword>
<feature type="domain" description="Aldehyde dehydrogenase" evidence="8">
    <location>
        <begin position="10"/>
        <end position="450"/>
    </location>
</feature>
<dbReference type="InterPro" id="IPR012394">
    <property type="entry name" value="Aldehyde_DH_NAD(P)"/>
</dbReference>
<comment type="caution">
    <text evidence="9">The sequence shown here is derived from an EMBL/GenBank/DDBJ whole genome shotgun (WGS) entry which is preliminary data.</text>
</comment>
<sequence>MSTAVENIAAAPEEADHNRTERLFAAQQSKALSLRTSTAAERIEKLKRLRQAMFDRTEQIYKACHADFAKPAPEVDITEILPVVMEANHAIRHLKGWMKPERKRPTLLMFGTSAEVRNEPKGVCLIISPWNYPINLSFGPLVSALAAGNTVILKPSELTPHCAQLMDEIVRDIFDEDEVAVVQGAVETSQHLLGLPFNHIFFTGSPAVGKIVMRAAAENLTSVTLELGGKSPVIVDKTADIANAAKNLAWGKFANNGQTCIAPDYMYVHTDIVDSFIEAMRKAMTKLYGDQSRMESNPDYCRIVNDKHYGRVKGLIDDATQRGARVPMGGVPANDDNYIAPTLLTDVDRDSRVLEEEIFGPVLPIVPFTDTDRIIGEINAKPKPLALYVFARDNDFIEKVLTHTSAGGSCVNHSMVQFLHANLPFGGVNNSGLGNSHGHYGFKAFSHERAVVRERFSLSFLFLPPYKGFTRWFIKFATRWLS</sequence>
<dbReference type="STRING" id="1033802.SSPSH_001853"/>
<dbReference type="Proteomes" id="UP000006242">
    <property type="component" value="Unassembled WGS sequence"/>
</dbReference>
<dbReference type="EMBL" id="AFNV02000011">
    <property type="protein sequence ID" value="ERJ19244.1"/>
    <property type="molecule type" value="Genomic_DNA"/>
</dbReference>
<protein>
    <recommendedName>
        <fullName evidence="4">Aldehyde dehydrogenase</fullName>
    </recommendedName>
</protein>
<dbReference type="FunFam" id="3.40.605.10:FF:000004">
    <property type="entry name" value="Aldehyde dehydrogenase"/>
    <property type="match status" value="1"/>
</dbReference>
<dbReference type="FunFam" id="3.40.309.10:FF:000003">
    <property type="entry name" value="Aldehyde dehydrogenase"/>
    <property type="match status" value="1"/>
</dbReference>
<dbReference type="AlphaFoldDB" id="U2FTC3"/>
<dbReference type="Gene3D" id="3.40.605.10">
    <property type="entry name" value="Aldehyde Dehydrogenase, Chain A, domain 1"/>
    <property type="match status" value="1"/>
</dbReference>
<dbReference type="InterPro" id="IPR015590">
    <property type="entry name" value="Aldehyde_DH_dom"/>
</dbReference>
<dbReference type="Gene3D" id="3.40.309.10">
    <property type="entry name" value="Aldehyde Dehydrogenase, Chain A, domain 2"/>
    <property type="match status" value="1"/>
</dbReference>
<feature type="active site" evidence="5 6">
    <location>
        <position position="226"/>
    </location>
</feature>
<dbReference type="GO" id="GO:0004029">
    <property type="term" value="F:aldehyde dehydrogenase (NAD+) activity"/>
    <property type="evidence" value="ECO:0007669"/>
    <property type="project" value="TreeGrafter"/>
</dbReference>
<dbReference type="InterPro" id="IPR016161">
    <property type="entry name" value="Ald_DH/histidinol_DH"/>
</dbReference>
<evidence type="ECO:0000256" key="4">
    <source>
        <dbReference type="PIRNR" id="PIRNR036492"/>
    </source>
</evidence>
<dbReference type="PANTHER" id="PTHR43570:SF20">
    <property type="entry name" value="ALDEHYDE DEHYDROGENASE ALDX-RELATED"/>
    <property type="match status" value="1"/>
</dbReference>
<accession>U2FTC3</accession>
<evidence type="ECO:0000313" key="9">
    <source>
        <dbReference type="EMBL" id="ERJ19244.1"/>
    </source>
</evidence>
<dbReference type="OrthoDB" id="9812625at2"/>
<keyword evidence="2 4" id="KW-0560">Oxidoreductase</keyword>
<dbReference type="SUPFAM" id="SSF53720">
    <property type="entry name" value="ALDH-like"/>
    <property type="match status" value="1"/>
</dbReference>
<comment type="similarity">
    <text evidence="1 4 7">Belongs to the aldehyde dehydrogenase family.</text>
</comment>
<dbReference type="GO" id="GO:0005737">
    <property type="term" value="C:cytoplasm"/>
    <property type="evidence" value="ECO:0007669"/>
    <property type="project" value="TreeGrafter"/>
</dbReference>
<evidence type="ECO:0000256" key="3">
    <source>
        <dbReference type="ARBA" id="ARBA00023027"/>
    </source>
</evidence>
<evidence type="ECO:0000256" key="5">
    <source>
        <dbReference type="PIRSR" id="PIRSR036492-1"/>
    </source>
</evidence>
<evidence type="ECO:0000256" key="1">
    <source>
        <dbReference type="ARBA" id="ARBA00009986"/>
    </source>
</evidence>
<evidence type="ECO:0000256" key="7">
    <source>
        <dbReference type="RuleBase" id="RU003345"/>
    </source>
</evidence>
<dbReference type="PROSITE" id="PS00687">
    <property type="entry name" value="ALDEHYDE_DEHYDR_GLU"/>
    <property type="match status" value="1"/>
</dbReference>
<feature type="active site" evidence="5">
    <location>
        <position position="260"/>
    </location>
</feature>